<reference evidence="3 4" key="1">
    <citation type="submission" date="2024-04" db="EMBL/GenBank/DDBJ databases">
        <title>Tritrichomonas musculus Genome.</title>
        <authorList>
            <person name="Alves-Ferreira E."/>
            <person name="Grigg M."/>
            <person name="Lorenzi H."/>
            <person name="Galac M."/>
        </authorList>
    </citation>
    <scope>NUCLEOTIDE SEQUENCE [LARGE SCALE GENOMIC DNA]</scope>
    <source>
        <strain evidence="3 4">EAF2021</strain>
    </source>
</reference>
<name>A0ABR2KJT3_9EUKA</name>
<dbReference type="Gene3D" id="3.40.640.10">
    <property type="entry name" value="Type I PLP-dependent aspartate aminotransferase-like (Major domain)"/>
    <property type="match status" value="1"/>
</dbReference>
<evidence type="ECO:0000313" key="4">
    <source>
        <dbReference type="Proteomes" id="UP001470230"/>
    </source>
</evidence>
<dbReference type="Proteomes" id="UP001470230">
    <property type="component" value="Unassembled WGS sequence"/>
</dbReference>
<evidence type="ECO:0000259" key="2">
    <source>
        <dbReference type="Pfam" id="PF00266"/>
    </source>
</evidence>
<evidence type="ECO:0000313" key="3">
    <source>
        <dbReference type="EMBL" id="KAK8890702.1"/>
    </source>
</evidence>
<protein>
    <recommendedName>
        <fullName evidence="2">Aminotransferase class V domain-containing protein</fullName>
    </recommendedName>
</protein>
<proteinExistence type="predicted"/>
<sequence length="479" mass="54327">MKKSYSISNIIVGLLLMSTLVLIVLGAFHCKKCDPLKPYHYYYNPNTLTQENYSIEILGHRLYNAYLNRNVRNLDYSNNFLYPDSMITDIVELLSHELFGNTHSESKSSERSTDSVDDLRRDILKFLGTSISKYTVIFTYSNGQALKAFIEAFPFNSSSTFAYSSSSHNDILGLRYLAQKKSSALKSFKFNTIDQDLSSLSSTCPNLAVFPLLDLFDGTILTNDEMKKALSISNIYTLADASHYLMSRRLNLTELPFSAVTLSFEHLFGYPKLGVLVLNNDLVDKLQKPYFGGGTLVYALPSKDVVKMRLRPSERYEDGSLPFLNIAAVSSGFKLMETLKWENVHDHIKNMTKKVIQILNEEGKYSDGTKGVVIYGDKQESIVSFNIIDKTSQKVVQFDKYFNIARRNNVRIAVGCHQTPGTCLKALNIDESTLYDKVSTLNMSSYGSLRVSVGWATIESDIDFFRQLIKFYFRDENVK</sequence>
<dbReference type="EMBL" id="JAPFFF010000005">
    <property type="protein sequence ID" value="KAK8890702.1"/>
    <property type="molecule type" value="Genomic_DNA"/>
</dbReference>
<accession>A0ABR2KJT3</accession>
<feature type="domain" description="Aminotransferase class V" evidence="2">
    <location>
        <begin position="83"/>
        <end position="464"/>
    </location>
</feature>
<evidence type="ECO:0000256" key="1">
    <source>
        <dbReference type="SAM" id="Phobius"/>
    </source>
</evidence>
<gene>
    <name evidence="3" type="ORF">M9Y10_035487</name>
</gene>
<feature type="transmembrane region" description="Helical" evidence="1">
    <location>
        <begin position="7"/>
        <end position="28"/>
    </location>
</feature>
<dbReference type="PANTHER" id="PTHR14237:SF80">
    <property type="entry name" value="MOLYBDENUM COFACTOR SULFURASE"/>
    <property type="match status" value="1"/>
</dbReference>
<comment type="caution">
    <text evidence="3">The sequence shown here is derived from an EMBL/GenBank/DDBJ whole genome shotgun (WGS) entry which is preliminary data.</text>
</comment>
<dbReference type="SUPFAM" id="SSF53383">
    <property type="entry name" value="PLP-dependent transferases"/>
    <property type="match status" value="1"/>
</dbReference>
<dbReference type="PANTHER" id="PTHR14237">
    <property type="entry name" value="MOLYBDOPTERIN COFACTOR SULFURASE MOSC"/>
    <property type="match status" value="1"/>
</dbReference>
<dbReference type="InterPro" id="IPR015421">
    <property type="entry name" value="PyrdxlP-dep_Trfase_major"/>
</dbReference>
<dbReference type="Pfam" id="PF00266">
    <property type="entry name" value="Aminotran_5"/>
    <property type="match status" value="1"/>
</dbReference>
<keyword evidence="1" id="KW-1133">Transmembrane helix</keyword>
<keyword evidence="4" id="KW-1185">Reference proteome</keyword>
<keyword evidence="1" id="KW-0812">Transmembrane</keyword>
<keyword evidence="1" id="KW-0472">Membrane</keyword>
<dbReference type="InterPro" id="IPR000192">
    <property type="entry name" value="Aminotrans_V_dom"/>
</dbReference>
<dbReference type="InterPro" id="IPR015424">
    <property type="entry name" value="PyrdxlP-dep_Trfase"/>
</dbReference>
<organism evidence="3 4">
    <name type="scientific">Tritrichomonas musculus</name>
    <dbReference type="NCBI Taxonomy" id="1915356"/>
    <lineage>
        <taxon>Eukaryota</taxon>
        <taxon>Metamonada</taxon>
        <taxon>Parabasalia</taxon>
        <taxon>Tritrichomonadida</taxon>
        <taxon>Tritrichomonadidae</taxon>
        <taxon>Tritrichomonas</taxon>
    </lineage>
</organism>